<gene>
    <name evidence="2" type="ORF">SNEC2469_LOCUS18678</name>
</gene>
<sequence length="76" mass="7965">MALFLADFANAALEALTAEPLAPPTEATLRQLTDPSRRPAEPCRPLPQNILDAASAAPVALDRVALLAPSTPWCCA</sequence>
<protein>
    <submittedName>
        <fullName evidence="2">Uncharacterized protein</fullName>
    </submittedName>
</protein>
<dbReference type="AlphaFoldDB" id="A0A812W568"/>
<comment type="caution">
    <text evidence="2">The sequence shown here is derived from an EMBL/GenBank/DDBJ whole genome shotgun (WGS) entry which is preliminary data.</text>
</comment>
<proteinExistence type="predicted"/>
<dbReference type="EMBL" id="CAJNJA010031631">
    <property type="protein sequence ID" value="CAE7658886.1"/>
    <property type="molecule type" value="Genomic_DNA"/>
</dbReference>
<feature type="non-terminal residue" evidence="2">
    <location>
        <position position="1"/>
    </location>
</feature>
<organism evidence="2 3">
    <name type="scientific">Symbiodinium necroappetens</name>
    <dbReference type="NCBI Taxonomy" id="1628268"/>
    <lineage>
        <taxon>Eukaryota</taxon>
        <taxon>Sar</taxon>
        <taxon>Alveolata</taxon>
        <taxon>Dinophyceae</taxon>
        <taxon>Suessiales</taxon>
        <taxon>Symbiodiniaceae</taxon>
        <taxon>Symbiodinium</taxon>
    </lineage>
</organism>
<evidence type="ECO:0000256" key="1">
    <source>
        <dbReference type="SAM" id="MobiDB-lite"/>
    </source>
</evidence>
<evidence type="ECO:0000313" key="3">
    <source>
        <dbReference type="Proteomes" id="UP000601435"/>
    </source>
</evidence>
<dbReference type="Proteomes" id="UP000601435">
    <property type="component" value="Unassembled WGS sequence"/>
</dbReference>
<evidence type="ECO:0000313" key="2">
    <source>
        <dbReference type="EMBL" id="CAE7658886.1"/>
    </source>
</evidence>
<accession>A0A812W568</accession>
<feature type="region of interest" description="Disordered" evidence="1">
    <location>
        <begin position="23"/>
        <end position="43"/>
    </location>
</feature>
<reference evidence="2" key="1">
    <citation type="submission" date="2021-02" db="EMBL/GenBank/DDBJ databases">
        <authorList>
            <person name="Dougan E. K."/>
            <person name="Rhodes N."/>
            <person name="Thang M."/>
            <person name="Chan C."/>
        </authorList>
    </citation>
    <scope>NUCLEOTIDE SEQUENCE</scope>
</reference>
<feature type="non-terminal residue" evidence="2">
    <location>
        <position position="76"/>
    </location>
</feature>
<name>A0A812W568_9DINO</name>
<keyword evidence="3" id="KW-1185">Reference proteome</keyword>